<feature type="region of interest" description="Disordered" evidence="2">
    <location>
        <begin position="269"/>
        <end position="303"/>
    </location>
</feature>
<reference evidence="3" key="1">
    <citation type="journal article" date="2020" name="BMC Genomics">
        <title>Correction to: Identification and distribution of gene clusters required for synthesis of sphingolipid metabolism inhibitors in diverse species of the filamentous fungus Fusarium.</title>
        <authorList>
            <person name="Kim H.S."/>
            <person name="Lohmar J.M."/>
            <person name="Busman M."/>
            <person name="Brown D.W."/>
            <person name="Naumann T.A."/>
            <person name="Divon H.H."/>
            <person name="Lysoe E."/>
            <person name="Uhlig S."/>
            <person name="Proctor R.H."/>
        </authorList>
    </citation>
    <scope>NUCLEOTIDE SEQUENCE</scope>
    <source>
        <strain evidence="3">NRRL 20472</strain>
    </source>
</reference>
<dbReference type="OrthoDB" id="4227485at2759"/>
<feature type="compositionally biased region" description="Basic and acidic residues" evidence="2">
    <location>
        <begin position="269"/>
        <end position="279"/>
    </location>
</feature>
<dbReference type="InterPro" id="IPR022198">
    <property type="entry name" value="DUF3723"/>
</dbReference>
<gene>
    <name evidence="3" type="ORF">FSARC_7383</name>
</gene>
<dbReference type="EMBL" id="JABEXW010000392">
    <property type="protein sequence ID" value="KAF4964722.1"/>
    <property type="molecule type" value="Genomic_DNA"/>
</dbReference>
<dbReference type="Pfam" id="PF12520">
    <property type="entry name" value="DUF3723"/>
    <property type="match status" value="1"/>
</dbReference>
<dbReference type="Proteomes" id="UP000622797">
    <property type="component" value="Unassembled WGS sequence"/>
</dbReference>
<feature type="compositionally biased region" description="Basic residues" evidence="2">
    <location>
        <begin position="280"/>
        <end position="301"/>
    </location>
</feature>
<evidence type="ECO:0000256" key="1">
    <source>
        <dbReference type="SAM" id="Coils"/>
    </source>
</evidence>
<feature type="compositionally biased region" description="Low complexity" evidence="2">
    <location>
        <begin position="659"/>
        <end position="672"/>
    </location>
</feature>
<accession>A0A8H4TVE7</accession>
<evidence type="ECO:0000313" key="3">
    <source>
        <dbReference type="EMBL" id="KAF4964722.1"/>
    </source>
</evidence>
<proteinExistence type="predicted"/>
<keyword evidence="4" id="KW-1185">Reference proteome</keyword>
<evidence type="ECO:0000256" key="2">
    <source>
        <dbReference type="SAM" id="MobiDB-lite"/>
    </source>
</evidence>
<reference evidence="3" key="2">
    <citation type="submission" date="2020-05" db="EMBL/GenBank/DDBJ databases">
        <authorList>
            <person name="Kim H.-S."/>
            <person name="Proctor R.H."/>
            <person name="Brown D.W."/>
        </authorList>
    </citation>
    <scope>NUCLEOTIDE SEQUENCE</scope>
    <source>
        <strain evidence="3">NRRL 20472</strain>
    </source>
</reference>
<name>A0A8H4TVE7_9HYPO</name>
<feature type="compositionally biased region" description="Polar residues" evidence="2">
    <location>
        <begin position="675"/>
        <end position="693"/>
    </location>
</feature>
<organism evidence="3 4">
    <name type="scientific">Fusarium sarcochroum</name>
    <dbReference type="NCBI Taxonomy" id="1208366"/>
    <lineage>
        <taxon>Eukaryota</taxon>
        <taxon>Fungi</taxon>
        <taxon>Dikarya</taxon>
        <taxon>Ascomycota</taxon>
        <taxon>Pezizomycotina</taxon>
        <taxon>Sordariomycetes</taxon>
        <taxon>Hypocreomycetidae</taxon>
        <taxon>Hypocreales</taxon>
        <taxon>Nectriaceae</taxon>
        <taxon>Fusarium</taxon>
        <taxon>Fusarium lateritium species complex</taxon>
    </lineage>
</organism>
<feature type="coiled-coil region" evidence="1">
    <location>
        <begin position="530"/>
        <end position="606"/>
    </location>
</feature>
<keyword evidence="1" id="KW-0175">Coiled coil</keyword>
<feature type="region of interest" description="Disordered" evidence="2">
    <location>
        <begin position="659"/>
        <end position="693"/>
    </location>
</feature>
<protein>
    <submittedName>
        <fullName evidence="3">Uncharacterized protein</fullName>
    </submittedName>
</protein>
<dbReference type="AlphaFoldDB" id="A0A8H4TVE7"/>
<sequence length="769" mass="88842">MEFFERRRRIDEEKRQKFLGTAAVKPRTIDSLARFYNEDAASDTLSWHQTPATIDSDEAKRDIIDEYLCERQSSDGELFYRLSLHWETYKADPDPPDNKWLDILAHRSNSKAIQARRLLNTNNPYTAAFGRFHSIPSMFWGMQLGLIGQMISMPGRDELLHYLMRIDKFWTQVCSNSAVKGKVDAATLELLDCQAPGADQTHYQNLKKALDDDRLLKNLETVDRKLVWTRIVESTRDRCIPTFHAFFRNLGYLSAVSYSMERLKDLRKPMNDDGLDEVHGKRKRKRQKQRKITQNSTKKKSLRQELAKGFQTDHSVEAEYIDQYELGYRTLWAFCLRWHPMLPRGCTSEYQVLRDTYHEHPQVLTHFAHLAHRIGFRSPTIDNILQKTAAVAAIGTQEVQGSQRKAQASRDLEELNASGKPCAAAVAKMRHMLFLPLFHRAVAGQLEFSPFFVQRSLYLDIFGCENAHGLEHLLASDLDGTDYTIPDIADGISRDDDAELHHERLLTEARETVCQLEGEIERIQAEHSTCRVLRSQHAELLARLKKIEAENTELAERSQACLMQAQEAERSRSEAYQQLKAKERDRQELELERKALQQKLEDRAKHTQRPQASTFPGVAGFLRACSQQEDEDPSFETSLVENQLDGLYLQRENTMTWRSSVRTSRVSESTESYPEDQSSRYSQDSILSPGTASGKRQFQIETILPDGGCDRRMIYVNEKELLELISRHQKQDYKLFDRWDGVLTAWAVFDLPQDERTLVLKPYFVVNNA</sequence>
<comment type="caution">
    <text evidence="3">The sequence shown here is derived from an EMBL/GenBank/DDBJ whole genome shotgun (WGS) entry which is preliminary data.</text>
</comment>
<evidence type="ECO:0000313" key="4">
    <source>
        <dbReference type="Proteomes" id="UP000622797"/>
    </source>
</evidence>